<reference evidence="2 4" key="2">
    <citation type="submission" date="2018-06" db="EMBL/GenBank/DDBJ databases">
        <authorList>
            <consortium name="Pathogen Informatics"/>
            <person name="Doyle S."/>
        </authorList>
    </citation>
    <scope>NUCLEOTIDE SEQUENCE [LARGE SCALE GENOMIC DNA]</scope>
    <source>
        <strain evidence="2 4">NCTC13492</strain>
    </source>
</reference>
<organism evidence="2 4">
    <name type="scientific">Chryseobacterium jejuense</name>
    <dbReference type="NCBI Taxonomy" id="445960"/>
    <lineage>
        <taxon>Bacteria</taxon>
        <taxon>Pseudomonadati</taxon>
        <taxon>Bacteroidota</taxon>
        <taxon>Flavobacteriia</taxon>
        <taxon>Flavobacteriales</taxon>
        <taxon>Weeksellaceae</taxon>
        <taxon>Chryseobacterium group</taxon>
        <taxon>Chryseobacterium</taxon>
    </lineage>
</organism>
<reference evidence="1 3" key="1">
    <citation type="submission" date="2016-10" db="EMBL/GenBank/DDBJ databases">
        <authorList>
            <person name="Varghese N."/>
            <person name="Submissions S."/>
        </authorList>
    </citation>
    <scope>NUCLEOTIDE SEQUENCE [LARGE SCALE GENOMIC DNA]</scope>
    <source>
        <strain evidence="1 3">DSM 19299</strain>
    </source>
</reference>
<evidence type="ECO:0000313" key="4">
    <source>
        <dbReference type="Proteomes" id="UP000251670"/>
    </source>
</evidence>
<dbReference type="Proteomes" id="UP000251670">
    <property type="component" value="Unassembled WGS sequence"/>
</dbReference>
<keyword evidence="3" id="KW-1185">Reference proteome</keyword>
<gene>
    <name evidence="2" type="ORF">NCTC13492_03545</name>
    <name evidence="1" type="ORF">SAMN05421542_0200</name>
</gene>
<dbReference type="Proteomes" id="UP000199426">
    <property type="component" value="Unassembled WGS sequence"/>
</dbReference>
<name>A0A2X2X6Z9_CHRJE</name>
<dbReference type="EMBL" id="UAWB01000013">
    <property type="protein sequence ID" value="SQB46471.1"/>
    <property type="molecule type" value="Genomic_DNA"/>
</dbReference>
<evidence type="ECO:0000313" key="3">
    <source>
        <dbReference type="Proteomes" id="UP000199426"/>
    </source>
</evidence>
<dbReference type="AlphaFoldDB" id="A0A2X2X6Z9"/>
<evidence type="ECO:0000313" key="1">
    <source>
        <dbReference type="EMBL" id="SDI14161.1"/>
    </source>
</evidence>
<sequence length="32" mass="3814">MVYVRNRRGNAKTNLLTDLILIHFNSCFYKVN</sequence>
<protein>
    <submittedName>
        <fullName evidence="2">Uncharacterized protein</fullName>
    </submittedName>
</protein>
<evidence type="ECO:0000313" key="2">
    <source>
        <dbReference type="EMBL" id="SQB46471.1"/>
    </source>
</evidence>
<proteinExistence type="predicted"/>
<dbReference type="EMBL" id="FNEG01000001">
    <property type="protein sequence ID" value="SDI14161.1"/>
    <property type="molecule type" value="Genomic_DNA"/>
</dbReference>
<accession>A0A2X2X6Z9</accession>